<dbReference type="Pfam" id="PF04607">
    <property type="entry name" value="RelA_SpoT"/>
    <property type="match status" value="1"/>
</dbReference>
<dbReference type="eggNOG" id="COG0317">
    <property type="taxonomic scope" value="Bacteria"/>
</dbReference>
<reference evidence="9" key="1">
    <citation type="submission" date="2017-02" db="EMBL/GenBank/DDBJ databases">
        <title>Genome of Microbulbifer agarilyticus GP101.</title>
        <authorList>
            <person name="Jung J."/>
            <person name="Bae S.S."/>
            <person name="Baek K."/>
        </authorList>
    </citation>
    <scope>NUCLEOTIDE SEQUENCE [LARGE SCALE GENOMIC DNA]</scope>
    <source>
        <strain evidence="9">GP101</strain>
    </source>
</reference>
<dbReference type="FunFam" id="3.10.20.30:FF:000002">
    <property type="entry name" value="GTP pyrophosphokinase (RelA/SpoT)"/>
    <property type="match status" value="1"/>
</dbReference>
<dbReference type="SMART" id="SM00954">
    <property type="entry name" value="RelA_SpoT"/>
    <property type="match status" value="1"/>
</dbReference>
<dbReference type="Pfam" id="PF02824">
    <property type="entry name" value="TGS"/>
    <property type="match status" value="1"/>
</dbReference>
<evidence type="ECO:0000256" key="1">
    <source>
        <dbReference type="ARBA" id="ARBA00019852"/>
    </source>
</evidence>
<keyword evidence="10" id="KW-1185">Reference proteome</keyword>
<evidence type="ECO:0000259" key="7">
    <source>
        <dbReference type="PROSITE" id="PS51671"/>
    </source>
</evidence>
<dbReference type="GO" id="GO:0005886">
    <property type="term" value="C:plasma membrane"/>
    <property type="evidence" value="ECO:0007669"/>
    <property type="project" value="TreeGrafter"/>
</dbReference>
<dbReference type="Gene3D" id="3.10.20.30">
    <property type="match status" value="1"/>
</dbReference>
<dbReference type="SUPFAM" id="SSF81301">
    <property type="entry name" value="Nucleotidyltransferase"/>
    <property type="match status" value="1"/>
</dbReference>
<dbReference type="SUPFAM" id="SSF55021">
    <property type="entry name" value="ACT-like"/>
    <property type="match status" value="1"/>
</dbReference>
<evidence type="ECO:0000256" key="3">
    <source>
        <dbReference type="ARBA" id="ARBA00029754"/>
    </source>
</evidence>
<dbReference type="GO" id="GO:0008728">
    <property type="term" value="F:GTP diphosphokinase activity"/>
    <property type="evidence" value="ECO:0007669"/>
    <property type="project" value="TreeGrafter"/>
</dbReference>
<dbReference type="SUPFAM" id="SSF109604">
    <property type="entry name" value="HD-domain/PDEase-like"/>
    <property type="match status" value="1"/>
</dbReference>
<dbReference type="GO" id="GO:0015969">
    <property type="term" value="P:guanosine tetraphosphate metabolic process"/>
    <property type="evidence" value="ECO:0007669"/>
    <property type="project" value="InterPro"/>
</dbReference>
<dbReference type="SUPFAM" id="SSF81271">
    <property type="entry name" value="TGS-like"/>
    <property type="match status" value="1"/>
</dbReference>
<dbReference type="Pfam" id="PF13328">
    <property type="entry name" value="HD_4"/>
    <property type="match status" value="1"/>
</dbReference>
<dbReference type="Pfam" id="PF13291">
    <property type="entry name" value="ACT_4"/>
    <property type="match status" value="1"/>
</dbReference>
<dbReference type="OrthoDB" id="9805041at2"/>
<dbReference type="KEGG" id="maga:Mag101_10515"/>
<dbReference type="CDD" id="cd05399">
    <property type="entry name" value="NT_Rel-Spo_like"/>
    <property type="match status" value="1"/>
</dbReference>
<dbReference type="PANTHER" id="PTHR21262">
    <property type="entry name" value="GUANOSINE-3',5'-BIS DIPHOSPHATE 3'-PYROPHOSPHOHYDROLASE"/>
    <property type="match status" value="1"/>
</dbReference>
<dbReference type="InterPro" id="IPR043519">
    <property type="entry name" value="NT_sf"/>
</dbReference>
<gene>
    <name evidence="9" type="ORF">Mag101_10515</name>
</gene>
<dbReference type="InterPro" id="IPR012676">
    <property type="entry name" value="TGS-like"/>
</dbReference>
<dbReference type="STRING" id="260552.Mag101_10515"/>
<dbReference type="InterPro" id="IPR007685">
    <property type="entry name" value="RelA_SpoT"/>
</dbReference>
<evidence type="ECO:0000256" key="5">
    <source>
        <dbReference type="ARBA" id="ARBA00033308"/>
    </source>
</evidence>
<evidence type="ECO:0000256" key="2">
    <source>
        <dbReference type="ARBA" id="ARBA00025704"/>
    </source>
</evidence>
<dbReference type="RefSeq" id="WP_077404477.1">
    <property type="nucleotide sequence ID" value="NZ_CP019650.1"/>
</dbReference>
<dbReference type="NCBIfam" id="NF008124">
    <property type="entry name" value="PRK10872.1"/>
    <property type="match status" value="1"/>
</dbReference>
<dbReference type="GO" id="GO:0042594">
    <property type="term" value="P:response to starvation"/>
    <property type="evidence" value="ECO:0007669"/>
    <property type="project" value="TreeGrafter"/>
</dbReference>
<dbReference type="PANTHER" id="PTHR21262:SF31">
    <property type="entry name" value="GTP PYROPHOSPHOKINASE"/>
    <property type="match status" value="1"/>
</dbReference>
<comment type="function">
    <text evidence="6">In eubacteria ppGpp (guanosine 3'-diphosphate 5'-diphosphate) is a mediator of the stringent response that coordinates a variety of cellular activities in response to changes in nutritional abundance.</text>
</comment>
<accession>A0A1Q2M5R0</accession>
<evidence type="ECO:0000313" key="10">
    <source>
        <dbReference type="Proteomes" id="UP000188219"/>
    </source>
</evidence>
<dbReference type="InterPro" id="IPR002912">
    <property type="entry name" value="ACT_dom"/>
</dbReference>
<dbReference type="InterPro" id="IPR004811">
    <property type="entry name" value="RelA/Spo_fam"/>
</dbReference>
<dbReference type="GO" id="GO:0008893">
    <property type="term" value="F:guanosine-3',5'-bis(diphosphate) 3'-diphosphatase activity"/>
    <property type="evidence" value="ECO:0007669"/>
    <property type="project" value="TreeGrafter"/>
</dbReference>
<dbReference type="EMBL" id="CP019650">
    <property type="protein sequence ID" value="AQQ68021.1"/>
    <property type="molecule type" value="Genomic_DNA"/>
</dbReference>
<dbReference type="InterPro" id="IPR045865">
    <property type="entry name" value="ACT-like_dom_sf"/>
</dbReference>
<feature type="domain" description="TGS" evidence="8">
    <location>
        <begin position="421"/>
        <end position="482"/>
    </location>
</feature>
<name>A0A1Q2M5R0_9GAMM</name>
<dbReference type="GO" id="GO:0015949">
    <property type="term" value="P:nucleobase-containing small molecule interconversion"/>
    <property type="evidence" value="ECO:0007669"/>
    <property type="project" value="UniProtKB-ARBA"/>
</dbReference>
<sequence>MVQVRKNYPRLADGTLDREAWLRHIQSMAQLDGGTVVTLRKAVEMSEDAEQRAIEAENIWAEGASSFLTGLEMVEILADLQIDGEALCAAMLYRAVREKRLPLKTVEAEMGETIAKLIRGVLRMAVIRSRSADTGEENQSGAVEEHSENIRRMLVALVDDVRVALIKLAERTCAIRAAKNADEAKRRRVAREVADVYAPLAHRLGIGHIKWELEDLAFRYLEPDDYMQIARLLDEKRLARQEYIDDVLSLLRNELHKADIDGEVFGRAKHIYSIWRKMRRKNIGFSQVYDIRAVRILVPTVRDCYAVLGIVHNLWRNIPNEFDDYIASPKENGYRSLHTAVIGPDRKVLEVQIRTFAMHEEAEYGVCAHWRYKGTDKKSGQLEGQDGYEQKISWLRQVLDWHEEVGGNPLQDDLQASDVDTRIYVFTPDGHVVDLPKGATPLDFAYRIHTEIGHRCRGAKVDGRIVPLNHELQTANQVEILTGKRESPSRDWISRSMGYITTSRARAKVIHWFKQQARDQNIAEGRSILDGEFKQLALPDFDYEKLAQKLNMHSLDDLYAAVGAGDIGVGQVLNAAQRMVKVQQDEPVLSLTAPVAREGQADVYIDGVGNLMTHIAGCCNPLPGDEIMGYITLGRGVSIHRKDCANMLRMQADEPERILQVEWSEKPTEVYAVEIMVEAYDRHGLLRDVTTMLDSQRINITAMQTHSNKNKHTVDMVITAEIHNFEELSQVLHRINQLPNIASAKRRILH</sequence>
<evidence type="ECO:0000313" key="9">
    <source>
        <dbReference type="EMBL" id="AQQ68021.1"/>
    </source>
</evidence>
<comment type="similarity">
    <text evidence="6">Belongs to the relA/spoT family.</text>
</comment>
<dbReference type="Gene3D" id="3.30.70.260">
    <property type="match status" value="1"/>
</dbReference>
<protein>
    <recommendedName>
        <fullName evidence="1">GTP pyrophosphokinase</fullName>
    </recommendedName>
    <alternativeName>
        <fullName evidence="4">(p)ppGpp synthase</fullName>
    </alternativeName>
    <alternativeName>
        <fullName evidence="3">ATP:GTP 3'-pyrophosphotransferase</fullName>
    </alternativeName>
    <alternativeName>
        <fullName evidence="5">ppGpp synthase I</fullName>
    </alternativeName>
</protein>
<dbReference type="CDD" id="cd01668">
    <property type="entry name" value="TGS_RSH"/>
    <property type="match status" value="1"/>
</dbReference>
<dbReference type="FunFam" id="3.30.460.10:FF:000001">
    <property type="entry name" value="GTP pyrophosphokinase RelA"/>
    <property type="match status" value="1"/>
</dbReference>
<dbReference type="GO" id="GO:0016301">
    <property type="term" value="F:kinase activity"/>
    <property type="evidence" value="ECO:0007669"/>
    <property type="project" value="UniProtKB-KW"/>
</dbReference>
<dbReference type="InterPro" id="IPR045600">
    <property type="entry name" value="RelA/SpoT_AH_RIS"/>
</dbReference>
<dbReference type="Proteomes" id="UP000188219">
    <property type="component" value="Chromosome"/>
</dbReference>
<feature type="domain" description="ACT" evidence="7">
    <location>
        <begin position="674"/>
        <end position="749"/>
    </location>
</feature>
<dbReference type="InterPro" id="IPR004095">
    <property type="entry name" value="TGS"/>
</dbReference>
<dbReference type="Gene3D" id="1.10.3210.10">
    <property type="entry name" value="Hypothetical protein af1432"/>
    <property type="match status" value="1"/>
</dbReference>
<dbReference type="Gene3D" id="3.30.460.10">
    <property type="entry name" value="Beta Polymerase, domain 2"/>
    <property type="match status" value="1"/>
</dbReference>
<dbReference type="PROSITE" id="PS51671">
    <property type="entry name" value="ACT"/>
    <property type="match status" value="1"/>
</dbReference>
<dbReference type="Pfam" id="PF19296">
    <property type="entry name" value="RelA_AH_RIS"/>
    <property type="match status" value="1"/>
</dbReference>
<dbReference type="InterPro" id="IPR012675">
    <property type="entry name" value="Beta-grasp_dom_sf"/>
</dbReference>
<comment type="pathway">
    <text evidence="2">Purine metabolism.</text>
</comment>
<organism evidence="9 10">
    <name type="scientific">Microbulbifer agarilyticus</name>
    <dbReference type="NCBI Taxonomy" id="260552"/>
    <lineage>
        <taxon>Bacteria</taxon>
        <taxon>Pseudomonadati</taxon>
        <taxon>Pseudomonadota</taxon>
        <taxon>Gammaproteobacteria</taxon>
        <taxon>Cellvibrionales</taxon>
        <taxon>Microbulbiferaceae</taxon>
        <taxon>Microbulbifer</taxon>
    </lineage>
</organism>
<dbReference type="PROSITE" id="PS51880">
    <property type="entry name" value="TGS"/>
    <property type="match status" value="1"/>
</dbReference>
<proteinExistence type="inferred from homology"/>
<evidence type="ECO:0000259" key="8">
    <source>
        <dbReference type="PROSITE" id="PS51880"/>
    </source>
</evidence>
<evidence type="ECO:0000256" key="6">
    <source>
        <dbReference type="RuleBase" id="RU003847"/>
    </source>
</evidence>
<dbReference type="AlphaFoldDB" id="A0A1Q2M5R0"/>
<dbReference type="InterPro" id="IPR033655">
    <property type="entry name" value="TGS_RelA/SpoT"/>
</dbReference>
<evidence type="ECO:0000256" key="4">
    <source>
        <dbReference type="ARBA" id="ARBA00032407"/>
    </source>
</evidence>
<dbReference type="NCBIfam" id="TIGR00691">
    <property type="entry name" value="spoT_relA"/>
    <property type="match status" value="1"/>
</dbReference>
<dbReference type="CDD" id="cd04876">
    <property type="entry name" value="ACT_RelA-SpoT"/>
    <property type="match status" value="1"/>
</dbReference>